<reference evidence="4 5" key="1">
    <citation type="submission" date="2018-05" db="EMBL/GenBank/DDBJ databases">
        <title>Complete Genome Sequence of Methylobacterium sp. 17Sr1-43.</title>
        <authorList>
            <person name="Srinivasan S."/>
        </authorList>
    </citation>
    <scope>NUCLEOTIDE SEQUENCE [LARGE SCALE GENOMIC DNA]</scope>
    <source>
        <strain evidence="4 5">17Sr1-43</strain>
    </source>
</reference>
<evidence type="ECO:0000256" key="1">
    <source>
        <dbReference type="ARBA" id="ARBA00022553"/>
    </source>
</evidence>
<sequence>MTAGDAPDTFAVLLVEDESLQMMAAAGALRDAGLRVVEAPTVEAATSALAAEPELRVLVADIDLGGEPLTGLMLAKAAAARWPDIDVLIVSGVMNPETEALPAGARFLKKPFEPEALVDAVCGLVEARAAGRLAPDGSMTD</sequence>
<evidence type="ECO:0000256" key="2">
    <source>
        <dbReference type="PROSITE-ProRule" id="PRU00169"/>
    </source>
</evidence>
<dbReference type="EMBL" id="CP029551">
    <property type="protein sequence ID" value="AWN39071.1"/>
    <property type="molecule type" value="Genomic_DNA"/>
</dbReference>
<feature type="modified residue" description="4-aspartylphosphate" evidence="2">
    <location>
        <position position="61"/>
    </location>
</feature>
<dbReference type="OrthoDB" id="7995163at2"/>
<dbReference type="Proteomes" id="UP000246058">
    <property type="component" value="Chromosome"/>
</dbReference>
<feature type="domain" description="Response regulatory" evidence="3">
    <location>
        <begin position="11"/>
        <end position="125"/>
    </location>
</feature>
<keyword evidence="5" id="KW-1185">Reference proteome</keyword>
<dbReference type="SMART" id="SM00448">
    <property type="entry name" value="REC"/>
    <property type="match status" value="1"/>
</dbReference>
<proteinExistence type="predicted"/>
<dbReference type="Pfam" id="PF00072">
    <property type="entry name" value="Response_reg"/>
    <property type="match status" value="1"/>
</dbReference>
<accession>A0A2U8W0B1</accession>
<dbReference type="InterPro" id="IPR001789">
    <property type="entry name" value="Sig_transdc_resp-reg_receiver"/>
</dbReference>
<dbReference type="SUPFAM" id="SSF52172">
    <property type="entry name" value="CheY-like"/>
    <property type="match status" value="1"/>
</dbReference>
<evidence type="ECO:0000259" key="3">
    <source>
        <dbReference type="PROSITE" id="PS50110"/>
    </source>
</evidence>
<dbReference type="InterPro" id="IPR050595">
    <property type="entry name" value="Bact_response_regulator"/>
</dbReference>
<dbReference type="KEGG" id="meti:DK427_16820"/>
<dbReference type="Gene3D" id="3.40.50.2300">
    <property type="match status" value="1"/>
</dbReference>
<dbReference type="AlphaFoldDB" id="A0A2U8W0B1"/>
<name>A0A2U8W0B1_9HYPH</name>
<dbReference type="PANTHER" id="PTHR44591">
    <property type="entry name" value="STRESS RESPONSE REGULATOR PROTEIN 1"/>
    <property type="match status" value="1"/>
</dbReference>
<dbReference type="PANTHER" id="PTHR44591:SF21">
    <property type="entry name" value="TWO-COMPONENT RESPONSE REGULATOR"/>
    <property type="match status" value="1"/>
</dbReference>
<gene>
    <name evidence="4" type="ORF">DK427_16820</name>
</gene>
<dbReference type="InterPro" id="IPR011006">
    <property type="entry name" value="CheY-like_superfamily"/>
</dbReference>
<keyword evidence="1 2" id="KW-0597">Phosphoprotein</keyword>
<dbReference type="PROSITE" id="PS50110">
    <property type="entry name" value="RESPONSE_REGULATORY"/>
    <property type="match status" value="1"/>
</dbReference>
<evidence type="ECO:0000313" key="5">
    <source>
        <dbReference type="Proteomes" id="UP000246058"/>
    </source>
</evidence>
<evidence type="ECO:0000313" key="4">
    <source>
        <dbReference type="EMBL" id="AWN39071.1"/>
    </source>
</evidence>
<dbReference type="GO" id="GO:0000160">
    <property type="term" value="P:phosphorelay signal transduction system"/>
    <property type="evidence" value="ECO:0007669"/>
    <property type="project" value="InterPro"/>
</dbReference>
<dbReference type="RefSeq" id="WP_109954225.1">
    <property type="nucleotide sequence ID" value="NZ_CP029551.1"/>
</dbReference>
<organism evidence="4 5">
    <name type="scientific">Methylobacterium radiodurans</name>
    <dbReference type="NCBI Taxonomy" id="2202828"/>
    <lineage>
        <taxon>Bacteria</taxon>
        <taxon>Pseudomonadati</taxon>
        <taxon>Pseudomonadota</taxon>
        <taxon>Alphaproteobacteria</taxon>
        <taxon>Hyphomicrobiales</taxon>
        <taxon>Methylobacteriaceae</taxon>
        <taxon>Methylobacterium</taxon>
    </lineage>
</organism>
<protein>
    <submittedName>
        <fullName evidence="4">Response regulator</fullName>
    </submittedName>
</protein>